<evidence type="ECO:0000256" key="1">
    <source>
        <dbReference type="SAM" id="MobiDB-lite"/>
    </source>
</evidence>
<sequence length="119" mass="13611">MDPRKPVFFNKSERERLALERRQAAVSGSAPRPSTSSSASLFPLHRWHLPRLAPIPLLAEPPTEGHDFSRADRDQGRKRGRDHGRERDRLKKTAAKEREKEQDAIKQAVKLLEDQVSVI</sequence>
<proteinExistence type="predicted"/>
<gene>
    <name evidence="2" type="ORF">E2562_000215</name>
</gene>
<comment type="caution">
    <text evidence="2">The sequence shown here is derived from an EMBL/GenBank/DDBJ whole genome shotgun (WGS) entry which is preliminary data.</text>
</comment>
<feature type="region of interest" description="Disordered" evidence="1">
    <location>
        <begin position="56"/>
        <end position="104"/>
    </location>
</feature>
<feature type="region of interest" description="Disordered" evidence="1">
    <location>
        <begin position="1"/>
        <end position="40"/>
    </location>
</feature>
<reference evidence="2 3" key="1">
    <citation type="submission" date="2019-11" db="EMBL/GenBank/DDBJ databases">
        <title>Whole genome sequence of Oryza granulata.</title>
        <authorList>
            <person name="Li W."/>
        </authorList>
    </citation>
    <scope>NUCLEOTIDE SEQUENCE [LARGE SCALE GENOMIC DNA]</scope>
    <source>
        <strain evidence="3">cv. Menghai</strain>
        <tissue evidence="2">Leaf</tissue>
    </source>
</reference>
<organism evidence="2 3">
    <name type="scientific">Oryza meyeriana var. granulata</name>
    <dbReference type="NCBI Taxonomy" id="110450"/>
    <lineage>
        <taxon>Eukaryota</taxon>
        <taxon>Viridiplantae</taxon>
        <taxon>Streptophyta</taxon>
        <taxon>Embryophyta</taxon>
        <taxon>Tracheophyta</taxon>
        <taxon>Spermatophyta</taxon>
        <taxon>Magnoliopsida</taxon>
        <taxon>Liliopsida</taxon>
        <taxon>Poales</taxon>
        <taxon>Poaceae</taxon>
        <taxon>BOP clade</taxon>
        <taxon>Oryzoideae</taxon>
        <taxon>Oryzeae</taxon>
        <taxon>Oryzinae</taxon>
        <taxon>Oryza</taxon>
        <taxon>Oryza meyeriana</taxon>
    </lineage>
</organism>
<name>A0A6G1CMM4_9ORYZ</name>
<evidence type="ECO:0000313" key="2">
    <source>
        <dbReference type="EMBL" id="KAF0901331.1"/>
    </source>
</evidence>
<evidence type="ECO:0000313" key="3">
    <source>
        <dbReference type="Proteomes" id="UP000479710"/>
    </source>
</evidence>
<feature type="compositionally biased region" description="Low complexity" evidence="1">
    <location>
        <begin position="24"/>
        <end position="40"/>
    </location>
</feature>
<dbReference type="AlphaFoldDB" id="A0A6G1CMM4"/>
<dbReference type="EMBL" id="SPHZ02000008">
    <property type="protein sequence ID" value="KAF0901331.1"/>
    <property type="molecule type" value="Genomic_DNA"/>
</dbReference>
<accession>A0A6G1CMM4</accession>
<dbReference type="Proteomes" id="UP000479710">
    <property type="component" value="Unassembled WGS sequence"/>
</dbReference>
<feature type="compositionally biased region" description="Basic and acidic residues" evidence="1">
    <location>
        <begin position="63"/>
        <end position="104"/>
    </location>
</feature>
<keyword evidence="3" id="KW-1185">Reference proteome</keyword>
<feature type="compositionally biased region" description="Basic and acidic residues" evidence="1">
    <location>
        <begin position="1"/>
        <end position="23"/>
    </location>
</feature>
<protein>
    <submittedName>
        <fullName evidence="2">Uncharacterized protein</fullName>
    </submittedName>
</protein>